<sequence>MNTSQLKLSLIQQIVQLNDEQSLMKVQEFIKKLIPLEDSVDHSFLNNNRTDSHNSRENFSEYIKEWIKEM</sequence>
<gene>
    <name evidence="1" type="ORF">ACFQ39_02690</name>
</gene>
<organism evidence="1 2">
    <name type="scientific">Namhaeicola litoreus</name>
    <dbReference type="NCBI Taxonomy" id="1052145"/>
    <lineage>
        <taxon>Bacteria</taxon>
        <taxon>Pseudomonadati</taxon>
        <taxon>Bacteroidota</taxon>
        <taxon>Flavobacteriia</taxon>
        <taxon>Flavobacteriales</taxon>
        <taxon>Flavobacteriaceae</taxon>
        <taxon>Namhaeicola</taxon>
    </lineage>
</organism>
<comment type="caution">
    <text evidence="1">The sequence shown here is derived from an EMBL/GenBank/DDBJ whole genome shotgun (WGS) entry which is preliminary data.</text>
</comment>
<protein>
    <recommendedName>
        <fullName evidence="3">Addiction module component</fullName>
    </recommendedName>
</protein>
<dbReference type="RefSeq" id="WP_377176182.1">
    <property type="nucleotide sequence ID" value="NZ_JBHTMY010000002.1"/>
</dbReference>
<reference evidence="2" key="1">
    <citation type="journal article" date="2019" name="Int. J. Syst. Evol. Microbiol.">
        <title>The Global Catalogue of Microorganisms (GCM) 10K type strain sequencing project: providing services to taxonomists for standard genome sequencing and annotation.</title>
        <authorList>
            <consortium name="The Broad Institute Genomics Platform"/>
            <consortium name="The Broad Institute Genome Sequencing Center for Infectious Disease"/>
            <person name="Wu L."/>
            <person name="Ma J."/>
        </authorList>
    </citation>
    <scope>NUCLEOTIDE SEQUENCE [LARGE SCALE GENOMIC DNA]</scope>
    <source>
        <strain evidence="2">CCUG 61485</strain>
    </source>
</reference>
<accession>A0ABW3XZA0</accession>
<name>A0ABW3XZA0_9FLAO</name>
<dbReference type="Proteomes" id="UP001597201">
    <property type="component" value="Unassembled WGS sequence"/>
</dbReference>
<keyword evidence="2" id="KW-1185">Reference proteome</keyword>
<evidence type="ECO:0008006" key="3">
    <source>
        <dbReference type="Google" id="ProtNLM"/>
    </source>
</evidence>
<proteinExistence type="predicted"/>
<evidence type="ECO:0000313" key="1">
    <source>
        <dbReference type="EMBL" id="MFD1314510.1"/>
    </source>
</evidence>
<dbReference type="EMBL" id="JBHTMY010000002">
    <property type="protein sequence ID" value="MFD1314510.1"/>
    <property type="molecule type" value="Genomic_DNA"/>
</dbReference>
<evidence type="ECO:0000313" key="2">
    <source>
        <dbReference type="Proteomes" id="UP001597201"/>
    </source>
</evidence>